<dbReference type="PROSITE" id="PS51318">
    <property type="entry name" value="TAT"/>
    <property type="match status" value="1"/>
</dbReference>
<sequence length="139" mass="13626">MKFSLKFITQRLFLATLLGLACTAAQAAGQSAPSQASAKLSATVVGGSVTTLAAGGSVVVASVQTVAEGVDIVLENVADGSRATVRLSSRAAGGLSLAAGATLEVAAASTGYVLVMAGKAIAFLPNEAGKALLHHGQAM</sequence>
<dbReference type="RefSeq" id="WP_171080382.1">
    <property type="nucleotide sequence ID" value="NZ_JABAIV010000001.1"/>
</dbReference>
<protein>
    <recommendedName>
        <fullName evidence="4">DUF5666 domain-containing protein</fullName>
    </recommendedName>
</protein>
<comment type="caution">
    <text evidence="2">The sequence shown here is derived from an EMBL/GenBank/DDBJ whole genome shotgun (WGS) entry which is preliminary data.</text>
</comment>
<dbReference type="EMBL" id="JABAIV010000001">
    <property type="protein sequence ID" value="NNG21682.1"/>
    <property type="molecule type" value="Genomic_DNA"/>
</dbReference>
<accession>A0A7Y2JV95</accession>
<organism evidence="2 3">
    <name type="scientific">Telluria aromaticivorans</name>
    <dbReference type="NCBI Taxonomy" id="2725995"/>
    <lineage>
        <taxon>Bacteria</taxon>
        <taxon>Pseudomonadati</taxon>
        <taxon>Pseudomonadota</taxon>
        <taxon>Betaproteobacteria</taxon>
        <taxon>Burkholderiales</taxon>
        <taxon>Oxalobacteraceae</taxon>
        <taxon>Telluria group</taxon>
        <taxon>Telluria</taxon>
    </lineage>
</organism>
<proteinExistence type="predicted"/>
<dbReference type="InterPro" id="IPR006311">
    <property type="entry name" value="TAT_signal"/>
</dbReference>
<keyword evidence="3" id="KW-1185">Reference proteome</keyword>
<dbReference type="AlphaFoldDB" id="A0A7Y2JV95"/>
<evidence type="ECO:0008006" key="4">
    <source>
        <dbReference type="Google" id="ProtNLM"/>
    </source>
</evidence>
<evidence type="ECO:0000313" key="3">
    <source>
        <dbReference type="Proteomes" id="UP000533905"/>
    </source>
</evidence>
<feature type="chain" id="PRO_5031134913" description="DUF5666 domain-containing protein" evidence="1">
    <location>
        <begin position="28"/>
        <end position="139"/>
    </location>
</feature>
<reference evidence="2 3" key="1">
    <citation type="submission" date="2020-04" db="EMBL/GenBank/DDBJ databases">
        <title>Massilia sp. nov., a cold adapted bacteria isolated from Arctic soil.</title>
        <authorList>
            <person name="Son J."/>
            <person name="Ka J.-O."/>
        </authorList>
    </citation>
    <scope>NUCLEOTIDE SEQUENCE [LARGE SCALE GENOMIC DNA]</scope>
    <source>
        <strain evidence="2 3">ML15P13</strain>
    </source>
</reference>
<feature type="signal peptide" evidence="1">
    <location>
        <begin position="1"/>
        <end position="27"/>
    </location>
</feature>
<evidence type="ECO:0000313" key="2">
    <source>
        <dbReference type="EMBL" id="NNG21682.1"/>
    </source>
</evidence>
<name>A0A7Y2JV95_9BURK</name>
<dbReference type="PROSITE" id="PS51257">
    <property type="entry name" value="PROKAR_LIPOPROTEIN"/>
    <property type="match status" value="1"/>
</dbReference>
<dbReference type="Proteomes" id="UP000533905">
    <property type="component" value="Unassembled WGS sequence"/>
</dbReference>
<evidence type="ECO:0000256" key="1">
    <source>
        <dbReference type="SAM" id="SignalP"/>
    </source>
</evidence>
<gene>
    <name evidence="2" type="ORF">HGB41_01500</name>
</gene>
<keyword evidence="1" id="KW-0732">Signal</keyword>